<evidence type="ECO:0000313" key="3">
    <source>
        <dbReference type="Proteomes" id="UP000663828"/>
    </source>
</evidence>
<dbReference type="Proteomes" id="UP000663828">
    <property type="component" value="Unassembled WGS sequence"/>
</dbReference>
<comment type="caution">
    <text evidence="2">The sequence shown here is derived from an EMBL/GenBank/DDBJ whole genome shotgun (WGS) entry which is preliminary data.</text>
</comment>
<name>A0A815NH55_ADIRI</name>
<feature type="signal peptide" evidence="1">
    <location>
        <begin position="1"/>
        <end position="22"/>
    </location>
</feature>
<dbReference type="PANTHER" id="PTHR11319">
    <property type="entry name" value="G PROTEIN-COUPLED RECEPTOR-RELATED"/>
    <property type="match status" value="1"/>
</dbReference>
<sequence length="480" mass="49329">MMRTSTITLLIFWSTVSSGASSFWPLPKNICNSPLNLQSTKSPATVVGNGTPSSCHQTALAAALLKGGIIVFNCGGQPISIPINNELQISKTNDTVIDGAGLVTLNGLGITRIMKFDRGDFRYATPTLTVQRLRFVNGYCKDADGGCAILQKNGGTTVVIDSSFENNIGPTIGQDVAGGALWTIGGGDTTIVRSVFRDNKCSNGGGIGILGSGLYIYNSHFQNNQATGNGGNPGLGGNGGAISFDGRGRMNSICGTRFTSNRGNKFGGAFFRVSYNGNETNNFDSVLVDSNFIPVDSKGLAGGLYIQGGSASIRNSIIANNSAGGAGGLFLADEKSVALIGVNFYENQAYTGLGAAVYCSNPVSGSFTGLTVANNHAGAFGAAFASCGTTITLSSSVIANNTVVNPWPANACTSTMTHGTNVVQSPMNKQSPASGTDSPCTNGPVTMINSVSISLDKTTWKLQATGVQVGYVGPNVVPGL</sequence>
<accession>A0A815NH55</accession>
<feature type="chain" id="PRO_5032344862" description="Polymorphic outer membrane protein" evidence="1">
    <location>
        <begin position="23"/>
        <end position="480"/>
    </location>
</feature>
<reference evidence="2" key="1">
    <citation type="submission" date="2021-02" db="EMBL/GenBank/DDBJ databases">
        <authorList>
            <person name="Nowell W R."/>
        </authorList>
    </citation>
    <scope>NUCLEOTIDE SEQUENCE</scope>
</reference>
<evidence type="ECO:0000256" key="1">
    <source>
        <dbReference type="SAM" id="SignalP"/>
    </source>
</evidence>
<dbReference type="PANTHER" id="PTHR11319:SF35">
    <property type="entry name" value="OUTER MEMBRANE PROTEIN PMPC-RELATED"/>
    <property type="match status" value="1"/>
</dbReference>
<protein>
    <recommendedName>
        <fullName evidence="4">Polymorphic outer membrane protein</fullName>
    </recommendedName>
</protein>
<dbReference type="InterPro" id="IPR011050">
    <property type="entry name" value="Pectin_lyase_fold/virulence"/>
</dbReference>
<organism evidence="2 3">
    <name type="scientific">Adineta ricciae</name>
    <name type="common">Rotifer</name>
    <dbReference type="NCBI Taxonomy" id="249248"/>
    <lineage>
        <taxon>Eukaryota</taxon>
        <taxon>Metazoa</taxon>
        <taxon>Spiralia</taxon>
        <taxon>Gnathifera</taxon>
        <taxon>Rotifera</taxon>
        <taxon>Eurotatoria</taxon>
        <taxon>Bdelloidea</taxon>
        <taxon>Adinetida</taxon>
        <taxon>Adinetidae</taxon>
        <taxon>Adineta</taxon>
    </lineage>
</organism>
<dbReference type="SUPFAM" id="SSF51126">
    <property type="entry name" value="Pectin lyase-like"/>
    <property type="match status" value="1"/>
</dbReference>
<keyword evidence="3" id="KW-1185">Reference proteome</keyword>
<evidence type="ECO:0008006" key="4">
    <source>
        <dbReference type="Google" id="ProtNLM"/>
    </source>
</evidence>
<proteinExistence type="predicted"/>
<evidence type="ECO:0000313" key="2">
    <source>
        <dbReference type="EMBL" id="CAF1431900.1"/>
    </source>
</evidence>
<dbReference type="AlphaFoldDB" id="A0A815NH55"/>
<gene>
    <name evidence="2" type="ORF">XAT740_LOCUS35822</name>
</gene>
<dbReference type="EMBL" id="CAJNOR010003625">
    <property type="protein sequence ID" value="CAF1431900.1"/>
    <property type="molecule type" value="Genomic_DNA"/>
</dbReference>
<keyword evidence="1" id="KW-0732">Signal</keyword>